<proteinExistence type="predicted"/>
<reference evidence="2 3" key="1">
    <citation type="submission" date="2024-02" db="EMBL/GenBank/DDBJ databases">
        <title>De novo assembly and annotation of 12 fungi associated with fruit tree decline syndrome in Ontario, Canada.</title>
        <authorList>
            <person name="Sulman M."/>
            <person name="Ellouze W."/>
            <person name="Ilyukhin E."/>
        </authorList>
    </citation>
    <scope>NUCLEOTIDE SEQUENCE [LARGE SCALE GENOMIC DNA]</scope>
    <source>
        <strain evidence="2 3">M97-236</strain>
    </source>
</reference>
<keyword evidence="1" id="KW-0732">Signal</keyword>
<dbReference type="EMBL" id="JAKIXB020000031">
    <property type="protein sequence ID" value="KAL1595591.1"/>
    <property type="molecule type" value="Genomic_DNA"/>
</dbReference>
<dbReference type="Proteomes" id="UP001521222">
    <property type="component" value="Unassembled WGS sequence"/>
</dbReference>
<accession>A0ABR3QTX0</accession>
<feature type="signal peptide" evidence="1">
    <location>
        <begin position="1"/>
        <end position="21"/>
    </location>
</feature>
<evidence type="ECO:0000313" key="3">
    <source>
        <dbReference type="Proteomes" id="UP001521222"/>
    </source>
</evidence>
<protein>
    <submittedName>
        <fullName evidence="2">Uncharacterized protein</fullName>
    </submittedName>
</protein>
<evidence type="ECO:0000256" key="1">
    <source>
        <dbReference type="SAM" id="SignalP"/>
    </source>
</evidence>
<feature type="chain" id="PRO_5047443734" evidence="1">
    <location>
        <begin position="22"/>
        <end position="282"/>
    </location>
</feature>
<comment type="caution">
    <text evidence="2">The sequence shown here is derived from an EMBL/GenBank/DDBJ whole genome shotgun (WGS) entry which is preliminary data.</text>
</comment>
<keyword evidence="3" id="KW-1185">Reference proteome</keyword>
<name>A0ABR3QTX0_9PLEO</name>
<evidence type="ECO:0000313" key="2">
    <source>
        <dbReference type="EMBL" id="KAL1595591.1"/>
    </source>
</evidence>
<sequence length="282" mass="29839">MLIPHPTKLLALCTLILTATAFPAPFSNLDATVAAHCQPSCQLTYSKCFARSGNSDFCRNLVNDSYDDKCTGCDYALTFTADIQPASNSNELSARDVANEAAMNAASTKCIIICGHGWCRPLCAITGPPPSGSTDNTVDASSSSSVTDLVISTNAQPGQIGIPLLPDTAMIVLGQKEHDGKIEKCAWICSSETQACQETCWATGDMQGALVTDGGYLAVDQAVEGAVGCDVMDKDEIGPLIVCVVPTIESGGSIGAGDIDWNQMRCVLFWQDREPHIVCRHV</sequence>
<organism evidence="2 3">
    <name type="scientific">Nothophoma quercina</name>
    <dbReference type="NCBI Taxonomy" id="749835"/>
    <lineage>
        <taxon>Eukaryota</taxon>
        <taxon>Fungi</taxon>
        <taxon>Dikarya</taxon>
        <taxon>Ascomycota</taxon>
        <taxon>Pezizomycotina</taxon>
        <taxon>Dothideomycetes</taxon>
        <taxon>Pleosporomycetidae</taxon>
        <taxon>Pleosporales</taxon>
        <taxon>Pleosporineae</taxon>
        <taxon>Didymellaceae</taxon>
        <taxon>Nothophoma</taxon>
    </lineage>
</organism>
<gene>
    <name evidence="2" type="ORF">SLS59_008229</name>
</gene>